<gene>
    <name evidence="2" type="primary">FAM104A</name>
</gene>
<feature type="compositionally biased region" description="Low complexity" evidence="1">
    <location>
        <begin position="63"/>
        <end position="82"/>
    </location>
</feature>
<dbReference type="Pfam" id="PF15434">
    <property type="entry name" value="FAM104"/>
    <property type="match status" value="1"/>
</dbReference>
<dbReference type="AlphaFoldDB" id="A0A8V1AIJ7"/>
<dbReference type="CTD" id="615081"/>
<dbReference type="RefSeq" id="XP_015135385.2">
    <property type="nucleotide sequence ID" value="XM_015279899.4"/>
</dbReference>
<reference evidence="2" key="3">
    <citation type="submission" date="2025-09" db="UniProtKB">
        <authorList>
            <consortium name="Ensembl"/>
        </authorList>
    </citation>
    <scope>IDENTIFICATION</scope>
    <source>
        <strain evidence="2">broiler</strain>
    </source>
</reference>
<dbReference type="GeneTree" id="ENSGT00390000001055"/>
<dbReference type="Proteomes" id="UP000000539">
    <property type="component" value="Chromosome 18"/>
</dbReference>
<reference evidence="2" key="2">
    <citation type="submission" date="2025-08" db="UniProtKB">
        <authorList>
            <consortium name="Ensembl"/>
        </authorList>
    </citation>
    <scope>IDENTIFICATION</scope>
    <source>
        <strain evidence="2">broiler</strain>
    </source>
</reference>
<dbReference type="Ensembl" id="ENSGALT00010071280.1">
    <property type="protein sequence ID" value="ENSGALP00010043971.1"/>
    <property type="gene ID" value="ENSGALG00010029477.1"/>
</dbReference>
<keyword evidence="3" id="KW-1185">Reference proteome</keyword>
<organism evidence="2 3">
    <name type="scientific">Gallus gallus</name>
    <name type="common">Chicken</name>
    <dbReference type="NCBI Taxonomy" id="9031"/>
    <lineage>
        <taxon>Eukaryota</taxon>
        <taxon>Metazoa</taxon>
        <taxon>Chordata</taxon>
        <taxon>Craniata</taxon>
        <taxon>Vertebrata</taxon>
        <taxon>Euteleostomi</taxon>
        <taxon>Archelosauria</taxon>
        <taxon>Archosauria</taxon>
        <taxon>Dinosauria</taxon>
        <taxon>Saurischia</taxon>
        <taxon>Theropoda</taxon>
        <taxon>Coelurosauria</taxon>
        <taxon>Aves</taxon>
        <taxon>Neognathae</taxon>
        <taxon>Galloanserae</taxon>
        <taxon>Galliformes</taxon>
        <taxon>Phasianidae</taxon>
        <taxon>Phasianinae</taxon>
        <taxon>Gallus</taxon>
    </lineage>
</organism>
<name>A0A8V1AIJ7_CHICK</name>
<evidence type="ECO:0000313" key="2">
    <source>
        <dbReference type="Ensembl" id="ENSGALP00010043971.1"/>
    </source>
</evidence>
<dbReference type="GeneID" id="417450"/>
<accession>A0A8V1AIJ7</accession>
<dbReference type="PANTHER" id="PTHR34763:SF1">
    <property type="entry name" value="PROTEIN FAM104A"/>
    <property type="match status" value="1"/>
</dbReference>
<reference evidence="2" key="1">
    <citation type="submission" date="2020-11" db="EMBL/GenBank/DDBJ databases">
        <title>Gallus gallus (Chicken) genome, bGalGal1, GRCg7b, maternal haplotype autosomes + Z &amp; W.</title>
        <authorList>
            <person name="Warren W."/>
            <person name="Formenti G."/>
            <person name="Fedrigo O."/>
            <person name="Haase B."/>
            <person name="Mountcastle J."/>
            <person name="Balacco J."/>
            <person name="Tracey A."/>
            <person name="Schneider V."/>
            <person name="Okimoto R."/>
            <person name="Cheng H."/>
            <person name="Hawken R."/>
            <person name="Howe K."/>
            <person name="Jarvis E.D."/>
        </authorList>
    </citation>
    <scope>NUCLEOTIDE SEQUENCE [LARGE SCALE GENOMIC DNA]</scope>
    <source>
        <strain evidence="2">Broiler</strain>
    </source>
</reference>
<proteinExistence type="predicted"/>
<sequence length="142" mass="15460">MSCRQPLPSERGARQRKRRRNGNEEDSHIPQTKRSTRNTVLQDSWDTESKCVTECAPQPGEMSSSSDSGSSSSSCSSSSINSPDRASGSEPSLNPIVTGSSPVSSQSFHEQSALSQGPYFHINQILKEAHFHSLQSRGRPPT</sequence>
<protein>
    <submittedName>
        <fullName evidence="2">Family with sequence similarity 104 member A</fullName>
    </submittedName>
</protein>
<feature type="compositionally biased region" description="Polar residues" evidence="1">
    <location>
        <begin position="89"/>
        <end position="115"/>
    </location>
</feature>
<dbReference type="PANTHER" id="PTHR34763">
    <property type="entry name" value="PROTEIN FAM104A"/>
    <property type="match status" value="1"/>
</dbReference>
<dbReference type="OrthoDB" id="9939148at2759"/>
<evidence type="ECO:0000313" key="3">
    <source>
        <dbReference type="Proteomes" id="UP000000539"/>
    </source>
</evidence>
<dbReference type="InterPro" id="IPR029222">
    <property type="entry name" value="VCF1/2-like"/>
</dbReference>
<dbReference type="RefSeq" id="XP_046785399.1">
    <property type="nucleotide sequence ID" value="XM_046929443.1"/>
</dbReference>
<feature type="compositionally biased region" description="Polar residues" evidence="1">
    <location>
        <begin position="29"/>
        <end position="44"/>
    </location>
</feature>
<evidence type="ECO:0000256" key="1">
    <source>
        <dbReference type="SAM" id="MobiDB-lite"/>
    </source>
</evidence>
<feature type="region of interest" description="Disordered" evidence="1">
    <location>
        <begin position="1"/>
        <end position="115"/>
    </location>
</feature>